<keyword evidence="2" id="KW-1185">Reference proteome</keyword>
<evidence type="ECO:0000313" key="1">
    <source>
        <dbReference type="EMBL" id="MBS2546268.1"/>
    </source>
</evidence>
<reference evidence="1 2" key="1">
    <citation type="submission" date="2020-02" db="EMBL/GenBank/DDBJ databases">
        <title>Acidophilic actinobacteria isolated from forest soil.</title>
        <authorList>
            <person name="Golinska P."/>
        </authorList>
    </citation>
    <scope>NUCLEOTIDE SEQUENCE [LARGE SCALE GENOMIC DNA]</scope>
    <source>
        <strain evidence="1 2">NL8</strain>
    </source>
</reference>
<dbReference type="EMBL" id="JAAFYZ010000011">
    <property type="protein sequence ID" value="MBS2546268.1"/>
    <property type="molecule type" value="Genomic_DNA"/>
</dbReference>
<accession>A0ABS5KJE1</accession>
<gene>
    <name evidence="1" type="ORF">KGQ19_05260</name>
</gene>
<dbReference type="RefSeq" id="WP_212007919.1">
    <property type="nucleotide sequence ID" value="NZ_JAAFYZ010000011.1"/>
</dbReference>
<sequence>MADSNTGDESKVELVLDIRLNPVVRLAVGTVAAERDAGFDPEYFADMLRTVHRFDDEEFARYGVAPGQAAEIKKLADEWRSALRPPS</sequence>
<proteinExistence type="predicted"/>
<organism evidence="1 2">
    <name type="scientific">Catenulispora pinistramenti</name>
    <dbReference type="NCBI Taxonomy" id="2705254"/>
    <lineage>
        <taxon>Bacteria</taxon>
        <taxon>Bacillati</taxon>
        <taxon>Actinomycetota</taxon>
        <taxon>Actinomycetes</taxon>
        <taxon>Catenulisporales</taxon>
        <taxon>Catenulisporaceae</taxon>
        <taxon>Catenulispora</taxon>
    </lineage>
</organism>
<dbReference type="Proteomes" id="UP000730482">
    <property type="component" value="Unassembled WGS sequence"/>
</dbReference>
<name>A0ABS5KJE1_9ACTN</name>
<comment type="caution">
    <text evidence="1">The sequence shown here is derived from an EMBL/GenBank/DDBJ whole genome shotgun (WGS) entry which is preliminary data.</text>
</comment>
<evidence type="ECO:0000313" key="2">
    <source>
        <dbReference type="Proteomes" id="UP000730482"/>
    </source>
</evidence>
<protein>
    <submittedName>
        <fullName evidence="1">Uncharacterized protein</fullName>
    </submittedName>
</protein>